<comment type="cofactor">
    <cofactor evidence="1">
        <name>pyridoxal 5'-phosphate</name>
        <dbReference type="ChEBI" id="CHEBI:597326"/>
    </cofactor>
</comment>
<dbReference type="Gene3D" id="3.40.50.1100">
    <property type="match status" value="2"/>
</dbReference>
<dbReference type="RefSeq" id="WP_344795325.1">
    <property type="nucleotide sequence ID" value="NZ_BAABBN010000004.1"/>
</dbReference>
<sequence length="335" mass="37294">MFIASFTLDTSQLNLPVERLQTEWSEQAKVNLFCLRLDLTDLAVSGNKWFKLAHNIAEAKSKGISQVLTFGGAFSNHIFSTAHECARQGLNSVGVIRGEELNPNANQMLEQASKAGMKFCFVSRSAYRNKYHQDQLAYYQSEFGEYFLIPEGGSNQNGVLGCEAIGEHIARQGICFNDVFVACGTSATCSGIIRGLHDAHNRGLLNFRPKVHGVSMFPKPDKPGWQSWMKPELEGYLGDVNYPYQLHESGYLPAYGRLTEGLAEFISEFHTQSSILLDPVYTGKLVYYLKHLCEVGQFRPQSNLLFVHTGGLHGWLGFESPPQLSGTIKNRLSSV</sequence>
<evidence type="ECO:0000256" key="2">
    <source>
        <dbReference type="ARBA" id="ARBA00008639"/>
    </source>
</evidence>
<evidence type="ECO:0000313" key="5">
    <source>
        <dbReference type="EMBL" id="GAA3914193.1"/>
    </source>
</evidence>
<dbReference type="SUPFAM" id="SSF53686">
    <property type="entry name" value="Tryptophan synthase beta subunit-like PLP-dependent enzymes"/>
    <property type="match status" value="1"/>
</dbReference>
<dbReference type="Proteomes" id="UP001501565">
    <property type="component" value="Unassembled WGS sequence"/>
</dbReference>
<accession>A0ABP7M4S4</accession>
<evidence type="ECO:0000256" key="1">
    <source>
        <dbReference type="ARBA" id="ARBA00001933"/>
    </source>
</evidence>
<dbReference type="InterPro" id="IPR036052">
    <property type="entry name" value="TrpB-like_PALP_sf"/>
</dbReference>
<evidence type="ECO:0000256" key="3">
    <source>
        <dbReference type="ARBA" id="ARBA00022898"/>
    </source>
</evidence>
<gene>
    <name evidence="5" type="ORF">GCM10022277_05900</name>
</gene>
<dbReference type="PANTHER" id="PTHR43780:SF2">
    <property type="entry name" value="1-AMINOCYCLOPROPANE-1-CARBOXYLATE DEAMINASE-RELATED"/>
    <property type="match status" value="1"/>
</dbReference>
<proteinExistence type="inferred from homology"/>
<protein>
    <submittedName>
        <fullName evidence="5">Pyridoxal-phosphate dependent enzyme</fullName>
    </submittedName>
</protein>
<dbReference type="InterPro" id="IPR027278">
    <property type="entry name" value="ACCD_DCysDesulf"/>
</dbReference>
<dbReference type="Pfam" id="PF00291">
    <property type="entry name" value="PALP"/>
    <property type="match status" value="1"/>
</dbReference>
<keyword evidence="6" id="KW-1185">Reference proteome</keyword>
<comment type="similarity">
    <text evidence="2">Belongs to the ACC deaminase/D-cysteine desulfhydrase family.</text>
</comment>
<dbReference type="InterPro" id="IPR001926">
    <property type="entry name" value="TrpB-like_PALP"/>
</dbReference>
<name>A0ABP7M4S4_9GAMM</name>
<dbReference type="EMBL" id="BAABBN010000004">
    <property type="protein sequence ID" value="GAA3914193.1"/>
    <property type="molecule type" value="Genomic_DNA"/>
</dbReference>
<evidence type="ECO:0000259" key="4">
    <source>
        <dbReference type="Pfam" id="PF00291"/>
    </source>
</evidence>
<comment type="caution">
    <text evidence="5">The sequence shown here is derived from an EMBL/GenBank/DDBJ whole genome shotgun (WGS) entry which is preliminary data.</text>
</comment>
<keyword evidence="3" id="KW-0663">Pyridoxal phosphate</keyword>
<organism evidence="5 6">
    <name type="scientific">Litoribacillus peritrichatus</name>
    <dbReference type="NCBI Taxonomy" id="718191"/>
    <lineage>
        <taxon>Bacteria</taxon>
        <taxon>Pseudomonadati</taxon>
        <taxon>Pseudomonadota</taxon>
        <taxon>Gammaproteobacteria</taxon>
        <taxon>Oceanospirillales</taxon>
        <taxon>Oceanospirillaceae</taxon>
        <taxon>Litoribacillus</taxon>
    </lineage>
</organism>
<dbReference type="PIRSF" id="PIRSF006278">
    <property type="entry name" value="ACCD_DCysDesulf"/>
    <property type="match status" value="1"/>
</dbReference>
<dbReference type="PANTHER" id="PTHR43780">
    <property type="entry name" value="1-AMINOCYCLOPROPANE-1-CARBOXYLATE DEAMINASE-RELATED"/>
    <property type="match status" value="1"/>
</dbReference>
<evidence type="ECO:0000313" key="6">
    <source>
        <dbReference type="Proteomes" id="UP001501565"/>
    </source>
</evidence>
<feature type="domain" description="Tryptophan synthase beta chain-like PALP" evidence="4">
    <location>
        <begin position="23"/>
        <end position="310"/>
    </location>
</feature>
<reference evidence="6" key="1">
    <citation type="journal article" date="2019" name="Int. J. Syst. Evol. Microbiol.">
        <title>The Global Catalogue of Microorganisms (GCM) 10K type strain sequencing project: providing services to taxonomists for standard genome sequencing and annotation.</title>
        <authorList>
            <consortium name="The Broad Institute Genomics Platform"/>
            <consortium name="The Broad Institute Genome Sequencing Center for Infectious Disease"/>
            <person name="Wu L."/>
            <person name="Ma J."/>
        </authorList>
    </citation>
    <scope>NUCLEOTIDE SEQUENCE [LARGE SCALE GENOMIC DNA]</scope>
    <source>
        <strain evidence="6">JCM 17551</strain>
    </source>
</reference>